<gene>
    <name evidence="1" type="ORF">HLB23_25695</name>
</gene>
<reference evidence="1 2" key="1">
    <citation type="submission" date="2020-05" db="EMBL/GenBank/DDBJ databases">
        <title>MicrobeNet Type strains.</title>
        <authorList>
            <person name="Nicholson A.C."/>
        </authorList>
    </citation>
    <scope>NUCLEOTIDE SEQUENCE [LARGE SCALE GENOMIC DNA]</scope>
    <source>
        <strain evidence="1 2">JCM 3224</strain>
    </source>
</reference>
<dbReference type="Gene3D" id="3.30.300.20">
    <property type="match status" value="1"/>
</dbReference>
<dbReference type="InterPro" id="IPR015946">
    <property type="entry name" value="KH_dom-like_a/b"/>
</dbReference>
<accession>A0A849CDI7</accession>
<evidence type="ECO:0000313" key="1">
    <source>
        <dbReference type="EMBL" id="NNH73209.1"/>
    </source>
</evidence>
<protein>
    <submittedName>
        <fullName evidence="1">Uncharacterized protein</fullName>
    </submittedName>
</protein>
<dbReference type="InterPro" id="IPR036102">
    <property type="entry name" value="OsmC/Ohrsf"/>
</dbReference>
<organism evidence="1 2">
    <name type="scientific">Nocardia uniformis</name>
    <dbReference type="NCBI Taxonomy" id="53432"/>
    <lineage>
        <taxon>Bacteria</taxon>
        <taxon>Bacillati</taxon>
        <taxon>Actinomycetota</taxon>
        <taxon>Actinomycetes</taxon>
        <taxon>Mycobacteriales</taxon>
        <taxon>Nocardiaceae</taxon>
        <taxon>Nocardia</taxon>
    </lineage>
</organism>
<dbReference type="EMBL" id="JABELX010000009">
    <property type="protein sequence ID" value="NNH73209.1"/>
    <property type="molecule type" value="Genomic_DNA"/>
</dbReference>
<proteinExistence type="predicted"/>
<dbReference type="AlphaFoldDB" id="A0A849CDI7"/>
<keyword evidence="2" id="KW-1185">Reference proteome</keyword>
<dbReference type="RefSeq" id="WP_067527787.1">
    <property type="nucleotide sequence ID" value="NZ_JABELX010000009.1"/>
</dbReference>
<sequence>MAKTSSNSDGRDVELGKADVTASAATTVTVWANGARAATRSFGGSSTGQRDPQCDRDDGTASTELALAAVGTSLMIDWMACAVQRGLDYRELHVVVTAEGACDRPDCGDGAGLCLGAIDYDIRVRCAAPWIVLGEVRRAAESTCVAGDPVSGWIQLHGRVHHRGTPGPPGIR</sequence>
<dbReference type="Proteomes" id="UP000586827">
    <property type="component" value="Unassembled WGS sequence"/>
</dbReference>
<name>A0A849CDI7_9NOCA</name>
<evidence type="ECO:0000313" key="2">
    <source>
        <dbReference type="Proteomes" id="UP000586827"/>
    </source>
</evidence>
<dbReference type="SUPFAM" id="SSF82784">
    <property type="entry name" value="OsmC-like"/>
    <property type="match status" value="1"/>
</dbReference>
<comment type="caution">
    <text evidence="1">The sequence shown here is derived from an EMBL/GenBank/DDBJ whole genome shotgun (WGS) entry which is preliminary data.</text>
</comment>